<dbReference type="SFLD" id="SFLDS00003">
    <property type="entry name" value="Haloacid_Dehalogenase"/>
    <property type="match status" value="1"/>
</dbReference>
<comment type="caution">
    <text evidence="3">The sequence shown here is derived from an EMBL/GenBank/DDBJ whole genome shotgun (WGS) entry which is preliminary data.</text>
</comment>
<dbReference type="EMBL" id="MU157901">
    <property type="protein sequence ID" value="KAF9524259.1"/>
    <property type="molecule type" value="Genomic_DNA"/>
</dbReference>
<dbReference type="PANTHER" id="PTHR43316">
    <property type="entry name" value="HYDROLASE, HALOACID DELAHOGENASE-RELATED"/>
    <property type="match status" value="1"/>
</dbReference>
<dbReference type="GO" id="GO:0016791">
    <property type="term" value="F:phosphatase activity"/>
    <property type="evidence" value="ECO:0007669"/>
    <property type="project" value="UniProtKB-ARBA"/>
</dbReference>
<dbReference type="Proteomes" id="UP000807306">
    <property type="component" value="Unassembled WGS sequence"/>
</dbReference>
<dbReference type="InterPro" id="IPR006439">
    <property type="entry name" value="HAD-SF_hydro_IA"/>
</dbReference>
<evidence type="ECO:0000313" key="4">
    <source>
        <dbReference type="Proteomes" id="UP000807306"/>
    </source>
</evidence>
<dbReference type="InterPro" id="IPR036412">
    <property type="entry name" value="HAD-like_sf"/>
</dbReference>
<accession>A0A9P6E8G0</accession>
<dbReference type="InterPro" id="IPR051540">
    <property type="entry name" value="S-2-haloacid_dehalogenase"/>
</dbReference>
<dbReference type="InterPro" id="IPR023214">
    <property type="entry name" value="HAD_sf"/>
</dbReference>
<evidence type="ECO:0000256" key="1">
    <source>
        <dbReference type="ARBA" id="ARBA00008106"/>
    </source>
</evidence>
<organism evidence="3 4">
    <name type="scientific">Crepidotus variabilis</name>
    <dbReference type="NCBI Taxonomy" id="179855"/>
    <lineage>
        <taxon>Eukaryota</taxon>
        <taxon>Fungi</taxon>
        <taxon>Dikarya</taxon>
        <taxon>Basidiomycota</taxon>
        <taxon>Agaricomycotina</taxon>
        <taxon>Agaricomycetes</taxon>
        <taxon>Agaricomycetidae</taxon>
        <taxon>Agaricales</taxon>
        <taxon>Agaricineae</taxon>
        <taxon>Crepidotaceae</taxon>
        <taxon>Crepidotus</taxon>
    </lineage>
</organism>
<dbReference type="SUPFAM" id="SSF56784">
    <property type="entry name" value="HAD-like"/>
    <property type="match status" value="1"/>
</dbReference>
<dbReference type="OrthoDB" id="2363873at2759"/>
<dbReference type="PANTHER" id="PTHR43316:SF3">
    <property type="entry name" value="HALOACID DEHALOGENASE, TYPE II (AFU_ORTHOLOGUE AFUA_2G07750)-RELATED"/>
    <property type="match status" value="1"/>
</dbReference>
<keyword evidence="2" id="KW-0378">Hydrolase</keyword>
<dbReference type="NCBIfam" id="TIGR01428">
    <property type="entry name" value="HAD_type_II"/>
    <property type="match status" value="1"/>
</dbReference>
<keyword evidence="4" id="KW-1185">Reference proteome</keyword>
<dbReference type="Gene3D" id="1.10.150.240">
    <property type="entry name" value="Putative phosphatase, domain 2"/>
    <property type="match status" value="1"/>
</dbReference>
<name>A0A9P6E8G0_9AGAR</name>
<dbReference type="SFLD" id="SFLDG01129">
    <property type="entry name" value="C1.5:_HAD__Beta-PGM__Phosphata"/>
    <property type="match status" value="1"/>
</dbReference>
<comment type="similarity">
    <text evidence="1">Belongs to the HAD-like hydrolase superfamily. S-2-haloalkanoic acid dehalogenase family.</text>
</comment>
<dbReference type="NCBIfam" id="TIGR01493">
    <property type="entry name" value="HAD-SF-IA-v2"/>
    <property type="match status" value="1"/>
</dbReference>
<gene>
    <name evidence="3" type="ORF">CPB83DRAFT_910034</name>
</gene>
<reference evidence="3" key="1">
    <citation type="submission" date="2020-11" db="EMBL/GenBank/DDBJ databases">
        <authorList>
            <consortium name="DOE Joint Genome Institute"/>
            <person name="Ahrendt S."/>
            <person name="Riley R."/>
            <person name="Andreopoulos W."/>
            <person name="Labutti K."/>
            <person name="Pangilinan J."/>
            <person name="Ruiz-Duenas F.J."/>
            <person name="Barrasa J.M."/>
            <person name="Sanchez-Garcia M."/>
            <person name="Camarero S."/>
            <person name="Miyauchi S."/>
            <person name="Serrano A."/>
            <person name="Linde D."/>
            <person name="Babiker R."/>
            <person name="Drula E."/>
            <person name="Ayuso-Fernandez I."/>
            <person name="Pacheco R."/>
            <person name="Padilla G."/>
            <person name="Ferreira P."/>
            <person name="Barriuso J."/>
            <person name="Kellner H."/>
            <person name="Castanera R."/>
            <person name="Alfaro M."/>
            <person name="Ramirez L."/>
            <person name="Pisabarro A.G."/>
            <person name="Kuo A."/>
            <person name="Tritt A."/>
            <person name="Lipzen A."/>
            <person name="He G."/>
            <person name="Yan M."/>
            <person name="Ng V."/>
            <person name="Cullen D."/>
            <person name="Martin F."/>
            <person name="Rosso M.-N."/>
            <person name="Henrissat B."/>
            <person name="Hibbett D."/>
            <person name="Martinez A.T."/>
            <person name="Grigoriev I.V."/>
        </authorList>
    </citation>
    <scope>NUCLEOTIDE SEQUENCE</scope>
    <source>
        <strain evidence="3">CBS 506.95</strain>
    </source>
</reference>
<protein>
    <submittedName>
        <fullName evidence="3">Haloacid dehalogenase</fullName>
    </submittedName>
</protein>
<evidence type="ECO:0000313" key="3">
    <source>
        <dbReference type="EMBL" id="KAF9524259.1"/>
    </source>
</evidence>
<dbReference type="AlphaFoldDB" id="A0A9P6E8G0"/>
<dbReference type="InterPro" id="IPR023198">
    <property type="entry name" value="PGP-like_dom2"/>
</dbReference>
<dbReference type="InterPro" id="IPR006328">
    <property type="entry name" value="2-HAD"/>
</dbReference>
<dbReference type="GO" id="GO:0019120">
    <property type="term" value="F:hydrolase activity, acting on acid halide bonds, in C-halide compounds"/>
    <property type="evidence" value="ECO:0007669"/>
    <property type="project" value="InterPro"/>
</dbReference>
<dbReference type="PRINTS" id="PR00413">
    <property type="entry name" value="HADHALOGNASE"/>
</dbReference>
<dbReference type="Pfam" id="PF00702">
    <property type="entry name" value="Hydrolase"/>
    <property type="match status" value="1"/>
</dbReference>
<proteinExistence type="inferred from homology"/>
<sequence length="253" mass="27935">MDDIQALIFDVFGTIVDWETSVVAELKAAGERHGSASDTDWKAFAREWREGYYATTKRIAHGGAGPSSVDAVHRELLDAMLDTPESKWSAVRPFWDEATRQDLTLSWHRLHAWPDSIPGLQSLKQHVIVAALSNGNVRLLVDMAKFANIPWDVIFSAELFNTFKPNVDVYLSTCKHLSLPPSSCAMVAAHAWDLEGAAKAGLKTIYIPRPTEDQGISKDIKAKKDGGRFDLVLSSVEELATLFAESKVGRAQN</sequence>
<dbReference type="Gene3D" id="3.40.50.1000">
    <property type="entry name" value="HAD superfamily/HAD-like"/>
    <property type="match status" value="1"/>
</dbReference>
<evidence type="ECO:0000256" key="2">
    <source>
        <dbReference type="ARBA" id="ARBA00022801"/>
    </source>
</evidence>